<feature type="chain" id="PRO_5041996707" description="BTB domain-containing protein" evidence="1">
    <location>
        <begin position="22"/>
        <end position="624"/>
    </location>
</feature>
<feature type="signal peptide" evidence="1">
    <location>
        <begin position="1"/>
        <end position="21"/>
    </location>
</feature>
<name>A0AAD5PYS5_9CRUS</name>
<dbReference type="CDD" id="cd18186">
    <property type="entry name" value="BTB_POZ_ZBTB_KLHL-like"/>
    <property type="match status" value="1"/>
</dbReference>
<organism evidence="3 4">
    <name type="scientific">Daphnia sinensis</name>
    <dbReference type="NCBI Taxonomy" id="1820382"/>
    <lineage>
        <taxon>Eukaryota</taxon>
        <taxon>Metazoa</taxon>
        <taxon>Ecdysozoa</taxon>
        <taxon>Arthropoda</taxon>
        <taxon>Crustacea</taxon>
        <taxon>Branchiopoda</taxon>
        <taxon>Diplostraca</taxon>
        <taxon>Cladocera</taxon>
        <taxon>Anomopoda</taxon>
        <taxon>Daphniidae</taxon>
        <taxon>Daphnia</taxon>
        <taxon>Daphnia similis group</taxon>
    </lineage>
</organism>
<feature type="domain" description="BTB" evidence="2">
    <location>
        <begin position="440"/>
        <end position="507"/>
    </location>
</feature>
<dbReference type="InterPro" id="IPR011333">
    <property type="entry name" value="SKP1/BTB/POZ_sf"/>
</dbReference>
<dbReference type="SMART" id="SM00225">
    <property type="entry name" value="BTB"/>
    <property type="match status" value="2"/>
</dbReference>
<protein>
    <recommendedName>
        <fullName evidence="2">BTB domain-containing protein</fullName>
    </recommendedName>
</protein>
<evidence type="ECO:0000256" key="1">
    <source>
        <dbReference type="SAM" id="SignalP"/>
    </source>
</evidence>
<reference evidence="3 4" key="1">
    <citation type="submission" date="2022-05" db="EMBL/GenBank/DDBJ databases">
        <title>A multi-omics perspective on studying reproductive biology in Daphnia sinensis.</title>
        <authorList>
            <person name="Jia J."/>
        </authorList>
    </citation>
    <scope>NUCLEOTIDE SEQUENCE [LARGE SCALE GENOMIC DNA]</scope>
    <source>
        <strain evidence="3 4">WSL</strain>
    </source>
</reference>
<accession>A0AAD5PYS5</accession>
<evidence type="ECO:0000313" key="3">
    <source>
        <dbReference type="EMBL" id="KAI9560280.1"/>
    </source>
</evidence>
<keyword evidence="4" id="KW-1185">Reference proteome</keyword>
<dbReference type="Gene3D" id="3.30.710.10">
    <property type="entry name" value="Potassium Channel Kv1.1, Chain A"/>
    <property type="match status" value="2"/>
</dbReference>
<dbReference type="PANTHER" id="PTHR24413">
    <property type="entry name" value="SPECKLE-TYPE POZ PROTEIN"/>
    <property type="match status" value="1"/>
</dbReference>
<dbReference type="Pfam" id="PF00651">
    <property type="entry name" value="BTB"/>
    <property type="match status" value="2"/>
</dbReference>
<dbReference type="PROSITE" id="PS50097">
    <property type="entry name" value="BTB"/>
    <property type="match status" value="2"/>
</dbReference>
<proteinExistence type="predicted"/>
<dbReference type="Proteomes" id="UP000820818">
    <property type="component" value="Linkage Group LG4"/>
</dbReference>
<gene>
    <name evidence="3" type="ORF">GHT06_014295</name>
</gene>
<dbReference type="EMBL" id="WJBH02000004">
    <property type="protein sequence ID" value="KAI9560280.1"/>
    <property type="molecule type" value="Genomic_DNA"/>
</dbReference>
<evidence type="ECO:0000259" key="2">
    <source>
        <dbReference type="PROSITE" id="PS50097"/>
    </source>
</evidence>
<sequence>MAATISGTSVLMLSFEWIVEGIDEETKTVLSKMILFNGEKVFRVCLKKTADNRYFTLLFLATNLNKMGMRVKEIRYIQQGSQFHRKMEENEIKKEKDGESLQLFTHHLNEVLLDKCIFTFTIWIEGSVNRYSYHLSDRLITQQLWNASAKHEHGVDVELICKDKKFSAHKPILAARSPIFAAEFAKDHPAKHEGPHQIHVEDVDPSAVEEFLYFLYTGQPKSVLANDELLKLASRYQLTTLENLCRIALTKIDVQQAMNCMSSLNPAATGMHLDVKASSVLTRPDTEIVIDHDQSVSTFQCCWEQKVDSGVLFPNTVIEYQHEKLFSPHLTGNFDRCGDGYAVKESWVHLVCVNHRNFGFKAVSGLYSTSETSWFEMKTRKAEDVELFLFVGQKSESFYTTCHVTFCMEMASTIENYHYELMDTSWTTQLWQSALEHKWTDVEIFVGSVKLEAHRVVLSARSPVLNVLLGEIDRLGKSSMAVEENIDVEVFKVFLKFLYTGRLDVSATNKQLLQLAESYEVETLLKICQLANRISPDVISKLDVLPCKVDITDKPAISFQMDLEVVNLFLKFLNTGSLDPSVSQSQMVALAKMYEAKTLSKICELMSESSPDVDKLTTFILTFF</sequence>
<dbReference type="AlphaFoldDB" id="A0AAD5PYS5"/>
<feature type="domain" description="BTB" evidence="2">
    <location>
        <begin position="155"/>
        <end position="219"/>
    </location>
</feature>
<dbReference type="InterPro" id="IPR000210">
    <property type="entry name" value="BTB/POZ_dom"/>
</dbReference>
<evidence type="ECO:0000313" key="4">
    <source>
        <dbReference type="Proteomes" id="UP000820818"/>
    </source>
</evidence>
<comment type="caution">
    <text evidence="3">The sequence shown here is derived from an EMBL/GenBank/DDBJ whole genome shotgun (WGS) entry which is preliminary data.</text>
</comment>
<keyword evidence="1" id="KW-0732">Signal</keyword>
<dbReference type="SUPFAM" id="SSF54695">
    <property type="entry name" value="POZ domain"/>
    <property type="match status" value="2"/>
</dbReference>